<dbReference type="Proteomes" id="UP001501237">
    <property type="component" value="Unassembled WGS sequence"/>
</dbReference>
<feature type="signal peptide" evidence="4">
    <location>
        <begin position="1"/>
        <end position="20"/>
    </location>
</feature>
<evidence type="ECO:0000259" key="5">
    <source>
        <dbReference type="Pfam" id="PF00561"/>
    </source>
</evidence>
<reference evidence="7" key="1">
    <citation type="journal article" date="2019" name="Int. J. Syst. Evol. Microbiol.">
        <title>The Global Catalogue of Microorganisms (GCM) 10K type strain sequencing project: providing services to taxonomists for standard genome sequencing and annotation.</title>
        <authorList>
            <consortium name="The Broad Institute Genomics Platform"/>
            <consortium name="The Broad Institute Genome Sequencing Center for Infectious Disease"/>
            <person name="Wu L."/>
            <person name="Ma J."/>
        </authorList>
    </citation>
    <scope>NUCLEOTIDE SEQUENCE [LARGE SCALE GENOMIC DNA]</scope>
    <source>
        <strain evidence="7">JCM 9377</strain>
    </source>
</reference>
<feature type="chain" id="PRO_5046652082" evidence="4">
    <location>
        <begin position="21"/>
        <end position="480"/>
    </location>
</feature>
<evidence type="ECO:0000256" key="2">
    <source>
        <dbReference type="ARBA" id="ARBA00022729"/>
    </source>
</evidence>
<dbReference type="PANTHER" id="PTHR43248">
    <property type="entry name" value="2-SUCCINYL-6-HYDROXY-2,4-CYCLOHEXADIENE-1-CARBOXYLATE SYNTHASE"/>
    <property type="match status" value="1"/>
</dbReference>
<evidence type="ECO:0000256" key="4">
    <source>
        <dbReference type="SAM" id="SignalP"/>
    </source>
</evidence>
<name>A0ABP6PZA7_9ACTN</name>
<evidence type="ECO:0000313" key="7">
    <source>
        <dbReference type="Proteomes" id="UP001501237"/>
    </source>
</evidence>
<dbReference type="InterPro" id="IPR051601">
    <property type="entry name" value="Serine_prot/Carboxylest_S33"/>
</dbReference>
<evidence type="ECO:0000313" key="6">
    <source>
        <dbReference type="EMBL" id="GAA3196284.1"/>
    </source>
</evidence>
<protein>
    <submittedName>
        <fullName evidence="6">Alpha/beta hydrolase</fullName>
    </submittedName>
</protein>
<comment type="caution">
    <text evidence="6">The sequence shown here is derived from an EMBL/GenBank/DDBJ whole genome shotgun (WGS) entry which is preliminary data.</text>
</comment>
<feature type="domain" description="AB hydrolase-1" evidence="5">
    <location>
        <begin position="76"/>
        <end position="434"/>
    </location>
</feature>
<dbReference type="SUPFAM" id="SSF53474">
    <property type="entry name" value="alpha/beta-Hydrolases"/>
    <property type="match status" value="1"/>
</dbReference>
<dbReference type="Gene3D" id="3.40.50.1820">
    <property type="entry name" value="alpha/beta hydrolase"/>
    <property type="match status" value="1"/>
</dbReference>
<dbReference type="InterPro" id="IPR029058">
    <property type="entry name" value="AB_hydrolase_fold"/>
</dbReference>
<dbReference type="GO" id="GO:0016787">
    <property type="term" value="F:hydrolase activity"/>
    <property type="evidence" value="ECO:0007669"/>
    <property type="project" value="UniProtKB-KW"/>
</dbReference>
<evidence type="ECO:0000256" key="1">
    <source>
        <dbReference type="ARBA" id="ARBA00010088"/>
    </source>
</evidence>
<keyword evidence="2 4" id="KW-0732">Signal</keyword>
<comment type="similarity">
    <text evidence="1">Belongs to the peptidase S33 family.</text>
</comment>
<gene>
    <name evidence="6" type="ORF">GCM10010468_06820</name>
</gene>
<dbReference type="InterPro" id="IPR000073">
    <property type="entry name" value="AB_hydrolase_1"/>
</dbReference>
<dbReference type="EMBL" id="BAAAUV010000002">
    <property type="protein sequence ID" value="GAA3196284.1"/>
    <property type="molecule type" value="Genomic_DNA"/>
</dbReference>
<keyword evidence="3 6" id="KW-0378">Hydrolase</keyword>
<organism evidence="6 7">
    <name type="scientific">Actinocorallia longicatena</name>
    <dbReference type="NCBI Taxonomy" id="111803"/>
    <lineage>
        <taxon>Bacteria</taxon>
        <taxon>Bacillati</taxon>
        <taxon>Actinomycetota</taxon>
        <taxon>Actinomycetes</taxon>
        <taxon>Streptosporangiales</taxon>
        <taxon>Thermomonosporaceae</taxon>
        <taxon>Actinocorallia</taxon>
    </lineage>
</organism>
<keyword evidence="7" id="KW-1185">Reference proteome</keyword>
<sequence length="480" mass="52823">MRLALAAALLASLFPAPARAAAPAAPSPWTACGGELAGQQCRNVSVPLDHARPGGPRITLAVSRVPHAPGGRYQGVLLVNPGGPGGSGRRFAFDVAAALSPDLRQAYDVIGFDPRGVGASRPALRCMPRHLAAGRPPYDQASGRWLKRSRAYAGACARRHGALLAHMTTLDSARDLDRIRAALGVQRINYYGGSYGTYLGAVYATKYPRRVRRMILDSNVRPSRVWYRANLDQDTAFQRNVTAFLAWTAGHHRVYRLGRTRKAVERRFYATRRALDAHPLRAFAGNEFTDLMQVGGYATAWWPTLAEVWSAWSRDGDASGMLGAHRFIAAKDDNEYAVYNAVGCTDARWPRRWARWKRDSVKINRRAPFTTWQNTWFNAPCLFWPVPARKPVRITARTKILLLQATGDAATPYAGGLEMHRLLRGSRLVVEDGGRTHVIGLSGNSCVDARVRTYLRTGALPRKGITRCGHLPAPKPSRSS</sequence>
<proteinExistence type="inferred from homology"/>
<dbReference type="PANTHER" id="PTHR43248:SF29">
    <property type="entry name" value="TRIPEPTIDYL AMINOPEPTIDASE"/>
    <property type="match status" value="1"/>
</dbReference>
<evidence type="ECO:0000256" key="3">
    <source>
        <dbReference type="ARBA" id="ARBA00022801"/>
    </source>
</evidence>
<dbReference type="Pfam" id="PF00561">
    <property type="entry name" value="Abhydrolase_1"/>
    <property type="match status" value="1"/>
</dbReference>
<accession>A0ABP6PZA7</accession>
<dbReference type="RefSeq" id="WP_344821992.1">
    <property type="nucleotide sequence ID" value="NZ_BAAAUV010000002.1"/>
</dbReference>